<evidence type="ECO:0000256" key="1">
    <source>
        <dbReference type="SAM" id="Coils"/>
    </source>
</evidence>
<reference evidence="3" key="1">
    <citation type="submission" date="2021-06" db="EMBL/GenBank/DDBJ databases">
        <authorList>
            <person name="Kallberg Y."/>
            <person name="Tangrot J."/>
            <person name="Rosling A."/>
        </authorList>
    </citation>
    <scope>NUCLEOTIDE SEQUENCE</scope>
    <source>
        <strain evidence="3">MT106</strain>
    </source>
</reference>
<keyword evidence="1" id="KW-0175">Coiled coil</keyword>
<feature type="compositionally biased region" description="Low complexity" evidence="2">
    <location>
        <begin position="169"/>
        <end position="179"/>
    </location>
</feature>
<sequence>AESGLQIRTGAASSMFGICIIWGEYDDFLDSKLRPLRSEVKRLKEGVSKEQYKYYEEIKLLKLEQKQIEARMKENKRKAQSEKDPAKKALLLQLIEDDGKKLEENLKKQKAIPTANLKFDPDKYVEDLIEGLKKAIEKGGKSDDNGGGISGRNKNKKEESDSESEEDNNSSSNRKNGSNSRKEKKSKNKSPN</sequence>
<feature type="region of interest" description="Disordered" evidence="2">
    <location>
        <begin position="136"/>
        <end position="192"/>
    </location>
</feature>
<feature type="coiled-coil region" evidence="1">
    <location>
        <begin position="58"/>
        <end position="112"/>
    </location>
</feature>
<evidence type="ECO:0000256" key="2">
    <source>
        <dbReference type="SAM" id="MobiDB-lite"/>
    </source>
</evidence>
<feature type="non-terminal residue" evidence="3">
    <location>
        <position position="1"/>
    </location>
</feature>
<evidence type="ECO:0000313" key="3">
    <source>
        <dbReference type="EMBL" id="CAG8696104.1"/>
    </source>
</evidence>
<protein>
    <submittedName>
        <fullName evidence="3">185_t:CDS:1</fullName>
    </submittedName>
</protein>
<comment type="caution">
    <text evidence="3">The sequence shown here is derived from an EMBL/GenBank/DDBJ whole genome shotgun (WGS) entry which is preliminary data.</text>
</comment>
<gene>
    <name evidence="3" type="ORF">AGERDE_LOCUS13278</name>
</gene>
<proteinExistence type="predicted"/>
<name>A0A9N9EUF3_9GLOM</name>
<accession>A0A9N9EUF3</accession>
<keyword evidence="4" id="KW-1185">Reference proteome</keyword>
<organism evidence="3 4">
    <name type="scientific">Ambispora gerdemannii</name>
    <dbReference type="NCBI Taxonomy" id="144530"/>
    <lineage>
        <taxon>Eukaryota</taxon>
        <taxon>Fungi</taxon>
        <taxon>Fungi incertae sedis</taxon>
        <taxon>Mucoromycota</taxon>
        <taxon>Glomeromycotina</taxon>
        <taxon>Glomeromycetes</taxon>
        <taxon>Archaeosporales</taxon>
        <taxon>Ambisporaceae</taxon>
        <taxon>Ambispora</taxon>
    </lineage>
</organism>
<dbReference type="AlphaFoldDB" id="A0A9N9EUF3"/>
<dbReference type="EMBL" id="CAJVPL010016622">
    <property type="protein sequence ID" value="CAG8696104.1"/>
    <property type="molecule type" value="Genomic_DNA"/>
</dbReference>
<dbReference type="OrthoDB" id="2439705at2759"/>
<evidence type="ECO:0000313" key="4">
    <source>
        <dbReference type="Proteomes" id="UP000789831"/>
    </source>
</evidence>
<feature type="compositionally biased region" description="Basic residues" evidence="2">
    <location>
        <begin position="182"/>
        <end position="192"/>
    </location>
</feature>
<dbReference type="Proteomes" id="UP000789831">
    <property type="component" value="Unassembled WGS sequence"/>
</dbReference>